<keyword evidence="3" id="KW-1185">Reference proteome</keyword>
<evidence type="ECO:0000313" key="3">
    <source>
        <dbReference type="Proteomes" id="UP000593571"/>
    </source>
</evidence>
<feature type="compositionally biased region" description="Low complexity" evidence="1">
    <location>
        <begin position="114"/>
        <end position="123"/>
    </location>
</feature>
<evidence type="ECO:0000256" key="1">
    <source>
        <dbReference type="SAM" id="MobiDB-lite"/>
    </source>
</evidence>
<evidence type="ECO:0000313" key="2">
    <source>
        <dbReference type="EMBL" id="KAF6485699.1"/>
    </source>
</evidence>
<dbReference type="EMBL" id="JACASE010000003">
    <property type="protein sequence ID" value="KAF6485699.1"/>
    <property type="molecule type" value="Genomic_DNA"/>
</dbReference>
<feature type="region of interest" description="Disordered" evidence="1">
    <location>
        <begin position="104"/>
        <end position="188"/>
    </location>
</feature>
<accession>A0A7J8INH5</accession>
<comment type="caution">
    <text evidence="2">The sequence shown here is derived from an EMBL/GenBank/DDBJ whole genome shotgun (WGS) entry which is preliminary data.</text>
</comment>
<feature type="compositionally biased region" description="Basic and acidic residues" evidence="1">
    <location>
        <begin position="148"/>
        <end position="167"/>
    </location>
</feature>
<reference evidence="2 3" key="1">
    <citation type="journal article" date="2020" name="Nature">
        <title>Six reference-quality genomes reveal evolution of bat adaptations.</title>
        <authorList>
            <person name="Jebb D."/>
            <person name="Huang Z."/>
            <person name="Pippel M."/>
            <person name="Hughes G.M."/>
            <person name="Lavrichenko K."/>
            <person name="Devanna P."/>
            <person name="Winkler S."/>
            <person name="Jermiin L.S."/>
            <person name="Skirmuntt E.C."/>
            <person name="Katzourakis A."/>
            <person name="Burkitt-Gray L."/>
            <person name="Ray D.A."/>
            <person name="Sullivan K.A.M."/>
            <person name="Roscito J.G."/>
            <person name="Kirilenko B.M."/>
            <person name="Davalos L.M."/>
            <person name="Corthals A.P."/>
            <person name="Power M.L."/>
            <person name="Jones G."/>
            <person name="Ransome R.D."/>
            <person name="Dechmann D.K.N."/>
            <person name="Locatelli A.G."/>
            <person name="Puechmaille S.J."/>
            <person name="Fedrigo O."/>
            <person name="Jarvis E.D."/>
            <person name="Hiller M."/>
            <person name="Vernes S.C."/>
            <person name="Myers E.W."/>
            <person name="Teeling E.C."/>
        </authorList>
    </citation>
    <scope>NUCLEOTIDE SEQUENCE [LARGE SCALE GENOMIC DNA]</scope>
    <source>
        <strain evidence="2">MRouAeg1</strain>
        <tissue evidence="2">Muscle</tissue>
    </source>
</reference>
<feature type="region of interest" description="Disordered" evidence="1">
    <location>
        <begin position="57"/>
        <end position="81"/>
    </location>
</feature>
<dbReference type="Proteomes" id="UP000593571">
    <property type="component" value="Unassembled WGS sequence"/>
</dbReference>
<protein>
    <submittedName>
        <fullName evidence="2">Uncharacterized protein</fullName>
    </submittedName>
</protein>
<name>A0A7J8INH5_ROUAE</name>
<dbReference type="AlphaFoldDB" id="A0A7J8INH5"/>
<gene>
    <name evidence="2" type="ORF">HJG63_010828</name>
</gene>
<organism evidence="2 3">
    <name type="scientific">Rousettus aegyptiacus</name>
    <name type="common">Egyptian fruit bat</name>
    <name type="synonym">Pteropus aegyptiacus</name>
    <dbReference type="NCBI Taxonomy" id="9407"/>
    <lineage>
        <taxon>Eukaryota</taxon>
        <taxon>Metazoa</taxon>
        <taxon>Chordata</taxon>
        <taxon>Craniata</taxon>
        <taxon>Vertebrata</taxon>
        <taxon>Euteleostomi</taxon>
        <taxon>Mammalia</taxon>
        <taxon>Eutheria</taxon>
        <taxon>Laurasiatheria</taxon>
        <taxon>Chiroptera</taxon>
        <taxon>Yinpterochiroptera</taxon>
        <taxon>Pteropodoidea</taxon>
        <taxon>Pteropodidae</taxon>
        <taxon>Rousettinae</taxon>
        <taxon>Rousettus</taxon>
    </lineage>
</organism>
<sequence>MESELLQLLEGCGERTRLCFTASGMATKRIFKRQTVAGAGEDGEGREARALPVGMRNGPVAVQNGTAVPPEKGTRRSHAIQQVRPPVCARGDRSGVSRTCLHAHAHRSSTHNSQAPGAAQGPAMGEKLSGVQKRRKRSITQPPGARRGYKDEPQGCRAKGSEPDTAGRYRGIPPPGGPQSTHIHRDGK</sequence>
<proteinExistence type="predicted"/>